<evidence type="ECO:0000313" key="5">
    <source>
        <dbReference type="Proteomes" id="UP001558632"/>
    </source>
</evidence>
<keyword evidence="5" id="KW-1185">Reference proteome</keyword>
<reference evidence="4 5" key="1">
    <citation type="submission" date="2024-07" db="EMBL/GenBank/DDBJ databases">
        <title>Enhanced genomic and transcriptomic resources for Trichinella pseudospiralis and T. spiralis underpin the discovery of pronounced molecular differences between stages and species.</title>
        <authorList>
            <person name="Pasi K.K."/>
            <person name="La Rosa G."/>
            <person name="Gomez-Morales M.A."/>
            <person name="Tosini F."/>
            <person name="Sumanam S."/>
            <person name="Young N.D."/>
            <person name="Chang B.C."/>
            <person name="Robin G.B."/>
        </authorList>
    </citation>
    <scope>NUCLEOTIDE SEQUENCE [LARGE SCALE GENOMIC DNA]</scope>
    <source>
        <strain evidence="4">ISS534</strain>
    </source>
</reference>
<dbReference type="Proteomes" id="UP001558632">
    <property type="component" value="Unassembled WGS sequence"/>
</dbReference>
<dbReference type="Pfam" id="PF09724">
    <property type="entry name" value="Dcc1"/>
    <property type="match status" value="1"/>
</dbReference>
<dbReference type="EMBL" id="JBEUSY010000379">
    <property type="protein sequence ID" value="KAL1235231.1"/>
    <property type="molecule type" value="Genomic_DNA"/>
</dbReference>
<sequence>MSDEEIDNILANFKDVKENMMELWKEEIASARMQKLKLSQPYRPQSYKLVELPENLLAQVKSGQKLYIRGNLPTRLTFPRRTKLPTCKQNDEQQPQDSTICTMISSILTTNYCYVPCGKMIRHLLNDDIYDGLGKSTSKQQWTVDKLLLAIPSNEQQLCDALKQLHVCEIDGFLRLLSVNYLINLTDRIVREIRANNLNTISVEEAAADLEELGLISVIESWFKWFTVANDDGQGWHLNEKEISRLYAEGLLSTVESMELKQFLDAWKESVPVEIETQPSYLYGIALIRDNTSPEVIEYFPSYDLPADRNEQIKLMFEKKRIWKLEQLRPYFPTNNDAQIHAILEKHCRCYNDDGVTYFARRHA</sequence>
<accession>A0ABR3KGF4</accession>
<evidence type="ECO:0000256" key="3">
    <source>
        <dbReference type="ARBA" id="ARBA00022705"/>
    </source>
</evidence>
<proteinExistence type="inferred from homology"/>
<comment type="caution">
    <text evidence="4">The sequence shown here is derived from an EMBL/GenBank/DDBJ whole genome shotgun (WGS) entry which is preliminary data.</text>
</comment>
<keyword evidence="3" id="KW-0235">DNA replication</keyword>
<gene>
    <name evidence="4" type="ORF">TSPI_06877</name>
</gene>
<dbReference type="PANTHER" id="PTHR13395">
    <property type="entry name" value="SISTER CHROMATID COHESION PROTEIN DCC1-RELATED"/>
    <property type="match status" value="1"/>
</dbReference>
<dbReference type="PANTHER" id="PTHR13395:SF6">
    <property type="entry name" value="SISTER CHROMATID COHESION PROTEIN DCC1"/>
    <property type="match status" value="1"/>
</dbReference>
<dbReference type="InterPro" id="IPR019128">
    <property type="entry name" value="Dcc1"/>
</dbReference>
<protein>
    <recommendedName>
        <fullName evidence="2">Sister chromatid cohesion protein DCC1</fullName>
    </recommendedName>
</protein>
<comment type="similarity">
    <text evidence="1">Belongs to the DCC1 family.</text>
</comment>
<evidence type="ECO:0000256" key="2">
    <source>
        <dbReference type="ARBA" id="ARBA00017682"/>
    </source>
</evidence>
<name>A0ABR3KGF4_TRISP</name>
<evidence type="ECO:0000256" key="1">
    <source>
        <dbReference type="ARBA" id="ARBA00007017"/>
    </source>
</evidence>
<evidence type="ECO:0000313" key="4">
    <source>
        <dbReference type="EMBL" id="KAL1235231.1"/>
    </source>
</evidence>
<organism evidence="4 5">
    <name type="scientific">Trichinella spiralis</name>
    <name type="common">Trichina worm</name>
    <dbReference type="NCBI Taxonomy" id="6334"/>
    <lineage>
        <taxon>Eukaryota</taxon>
        <taxon>Metazoa</taxon>
        <taxon>Ecdysozoa</taxon>
        <taxon>Nematoda</taxon>
        <taxon>Enoplea</taxon>
        <taxon>Dorylaimia</taxon>
        <taxon>Trichinellida</taxon>
        <taxon>Trichinellidae</taxon>
        <taxon>Trichinella</taxon>
    </lineage>
</organism>